<name>C9MZ67_9FUSO</name>
<keyword evidence="8" id="KW-0411">Iron-sulfur</keyword>
<dbReference type="InterPro" id="IPR020578">
    <property type="entry name" value="Aminotrans_V_PyrdxlP_BS"/>
</dbReference>
<evidence type="ECO:0000256" key="2">
    <source>
        <dbReference type="ARBA" id="ARBA00006490"/>
    </source>
</evidence>
<dbReference type="PANTHER" id="PTHR11601:SF34">
    <property type="entry name" value="CYSTEINE DESULFURASE"/>
    <property type="match status" value="1"/>
</dbReference>
<dbReference type="Pfam" id="PF00266">
    <property type="entry name" value="Aminotran_5"/>
    <property type="match status" value="1"/>
</dbReference>
<dbReference type="InterPro" id="IPR015424">
    <property type="entry name" value="PyrdxlP-dep_Trfase"/>
</dbReference>
<gene>
    <name evidence="12" type="ORF">GCWU000323_01864</name>
</gene>
<dbReference type="InterPro" id="IPR000192">
    <property type="entry name" value="Aminotrans_V_dom"/>
</dbReference>
<evidence type="ECO:0000256" key="9">
    <source>
        <dbReference type="ARBA" id="ARBA00050776"/>
    </source>
</evidence>
<proteinExistence type="inferred from homology"/>
<evidence type="ECO:0000256" key="3">
    <source>
        <dbReference type="ARBA" id="ARBA00012239"/>
    </source>
</evidence>
<protein>
    <recommendedName>
        <fullName evidence="3">cysteine desulfurase</fullName>
        <ecNumber evidence="3">2.8.1.7</ecNumber>
    </recommendedName>
</protein>
<keyword evidence="6" id="KW-0663">Pyridoxal phosphate</keyword>
<dbReference type="GO" id="GO:0051536">
    <property type="term" value="F:iron-sulfur cluster binding"/>
    <property type="evidence" value="ECO:0007669"/>
    <property type="project" value="UniProtKB-KW"/>
</dbReference>
<comment type="cofactor">
    <cofactor evidence="1 10">
        <name>pyridoxal 5'-phosphate</name>
        <dbReference type="ChEBI" id="CHEBI:597326"/>
    </cofactor>
</comment>
<dbReference type="Gene3D" id="3.40.640.10">
    <property type="entry name" value="Type I PLP-dependent aspartate aminotransferase-like (Major domain)"/>
    <property type="match status" value="1"/>
</dbReference>
<dbReference type="eggNOG" id="COG1104">
    <property type="taxonomic scope" value="Bacteria"/>
</dbReference>
<dbReference type="GO" id="GO:0031071">
    <property type="term" value="F:cysteine desulfurase activity"/>
    <property type="evidence" value="ECO:0007669"/>
    <property type="project" value="UniProtKB-EC"/>
</dbReference>
<evidence type="ECO:0000256" key="8">
    <source>
        <dbReference type="ARBA" id="ARBA00023014"/>
    </source>
</evidence>
<dbReference type="HOGENOM" id="CLU_003433_0_0_0"/>
<dbReference type="AlphaFoldDB" id="C9MZ67"/>
<evidence type="ECO:0000256" key="10">
    <source>
        <dbReference type="RuleBase" id="RU004504"/>
    </source>
</evidence>
<organism evidence="12 13">
    <name type="scientific">Leptotrichia hofstadii F0254</name>
    <dbReference type="NCBI Taxonomy" id="634994"/>
    <lineage>
        <taxon>Bacteria</taxon>
        <taxon>Fusobacteriati</taxon>
        <taxon>Fusobacteriota</taxon>
        <taxon>Fusobacteriia</taxon>
        <taxon>Fusobacteriales</taxon>
        <taxon>Leptotrichiaceae</taxon>
        <taxon>Leptotrichia</taxon>
    </lineage>
</organism>
<dbReference type="EC" id="2.8.1.7" evidence="3"/>
<feature type="domain" description="Aminotransferase class V" evidence="11">
    <location>
        <begin position="13"/>
        <end position="379"/>
    </location>
</feature>
<dbReference type="STRING" id="634994.GCWU000323_01864"/>
<evidence type="ECO:0000256" key="1">
    <source>
        <dbReference type="ARBA" id="ARBA00001933"/>
    </source>
</evidence>
<dbReference type="InterPro" id="IPR016454">
    <property type="entry name" value="Cysteine_dSase"/>
</dbReference>
<dbReference type="NCBIfam" id="NF002806">
    <property type="entry name" value="PRK02948.1"/>
    <property type="match status" value="1"/>
</dbReference>
<comment type="catalytic activity">
    <reaction evidence="9">
        <text>(sulfur carrier)-H + L-cysteine = (sulfur carrier)-SH + L-alanine</text>
        <dbReference type="Rhea" id="RHEA:43892"/>
        <dbReference type="Rhea" id="RHEA-COMP:14737"/>
        <dbReference type="Rhea" id="RHEA-COMP:14739"/>
        <dbReference type="ChEBI" id="CHEBI:29917"/>
        <dbReference type="ChEBI" id="CHEBI:35235"/>
        <dbReference type="ChEBI" id="CHEBI:57972"/>
        <dbReference type="ChEBI" id="CHEBI:64428"/>
        <dbReference type="EC" id="2.8.1.7"/>
    </reaction>
</comment>
<keyword evidence="4 12" id="KW-0808">Transferase</keyword>
<dbReference type="EMBL" id="ACVB02000018">
    <property type="protein sequence ID" value="EEX74055.1"/>
    <property type="molecule type" value="Genomic_DNA"/>
</dbReference>
<dbReference type="Proteomes" id="UP000006233">
    <property type="component" value="Unassembled WGS sequence"/>
</dbReference>
<evidence type="ECO:0000259" key="11">
    <source>
        <dbReference type="Pfam" id="PF00266"/>
    </source>
</evidence>
<comment type="similarity">
    <text evidence="2">Belongs to the class-V pyridoxal-phosphate-dependent aminotransferase family. NifS/IscS subfamily.</text>
</comment>
<dbReference type="GO" id="GO:0008483">
    <property type="term" value="F:transaminase activity"/>
    <property type="evidence" value="ECO:0007669"/>
    <property type="project" value="UniProtKB-KW"/>
</dbReference>
<sequence length="388" mass="43414">MKKRRRKLKMKIVYLDNAATTKMSDKVIEEMTKSFSENYGNPSSVHTFGQRAKSAVERARHIVAQNLKVETTEIVFTSGGAEGNNLAIRGFLKANKYKGKHIITSKIEHSTILKTFEQLENEGYEISYISVDENGAVDIEELKQELREDTALVSIMFVNNETGVIQPIKEIGEILAERNIFFHTDAVQAIGKLEIFPKELKIGALTATAHKFYGPKGAGFVFIDKKYSLEKEIWGGSQERNRRAGTENVHGILGLGVALEEVYENLEEISEKEEKLQTYLENKLKTEIVKLGKKIKINGEKADRIKTTTNVYIEGVDIQMLLVALDLRGICISGGSACMSGSLENSHVLKAMGLTDEELKGSFRISIGKDTTIEEIDYFVENLIEVIL</sequence>
<evidence type="ECO:0000256" key="6">
    <source>
        <dbReference type="ARBA" id="ARBA00022898"/>
    </source>
</evidence>
<dbReference type="Gene3D" id="1.10.260.50">
    <property type="match status" value="1"/>
</dbReference>
<reference evidence="12 13" key="1">
    <citation type="submission" date="2009-09" db="EMBL/GenBank/DDBJ databases">
        <authorList>
            <person name="Weinstock G."/>
            <person name="Sodergren E."/>
            <person name="Clifton S."/>
            <person name="Fulton L."/>
            <person name="Fulton B."/>
            <person name="Courtney L."/>
            <person name="Fronick C."/>
            <person name="Harrison M."/>
            <person name="Strong C."/>
            <person name="Farmer C."/>
            <person name="Delahaunty K."/>
            <person name="Markovic C."/>
            <person name="Hall O."/>
            <person name="Minx P."/>
            <person name="Tomlinson C."/>
            <person name="Mitreva M."/>
            <person name="Nelson J."/>
            <person name="Hou S."/>
            <person name="Wollam A."/>
            <person name="Pepin K.H."/>
            <person name="Johnson M."/>
            <person name="Bhonagiri V."/>
            <person name="Nash W.E."/>
            <person name="Warren W."/>
            <person name="Chinwalla A."/>
            <person name="Mardis E.R."/>
            <person name="Wilson R.K."/>
        </authorList>
    </citation>
    <scope>NUCLEOTIDE SEQUENCE [LARGE SCALE GENOMIC DNA]</scope>
    <source>
        <strain evidence="12 13">F0254</strain>
    </source>
</reference>
<dbReference type="FunFam" id="3.40.640.10:FF:000084">
    <property type="entry name" value="IscS-like cysteine desulfurase"/>
    <property type="match status" value="1"/>
</dbReference>
<dbReference type="GO" id="GO:0046872">
    <property type="term" value="F:metal ion binding"/>
    <property type="evidence" value="ECO:0007669"/>
    <property type="project" value="UniProtKB-KW"/>
</dbReference>
<dbReference type="Gene3D" id="3.90.1150.10">
    <property type="entry name" value="Aspartate Aminotransferase, domain 1"/>
    <property type="match status" value="1"/>
</dbReference>
<dbReference type="PIRSF" id="PIRSF005572">
    <property type="entry name" value="NifS"/>
    <property type="match status" value="1"/>
</dbReference>
<keyword evidence="7" id="KW-0408">Iron</keyword>
<dbReference type="PROSITE" id="PS00595">
    <property type="entry name" value="AA_TRANSFER_CLASS_5"/>
    <property type="match status" value="1"/>
</dbReference>
<keyword evidence="12" id="KW-0032">Aminotransferase</keyword>
<comment type="caution">
    <text evidence="12">The sequence shown here is derived from an EMBL/GenBank/DDBJ whole genome shotgun (WGS) entry which is preliminary data.</text>
</comment>
<dbReference type="InterPro" id="IPR015421">
    <property type="entry name" value="PyrdxlP-dep_Trfase_major"/>
</dbReference>
<dbReference type="PANTHER" id="PTHR11601">
    <property type="entry name" value="CYSTEINE DESULFURYLASE FAMILY MEMBER"/>
    <property type="match status" value="1"/>
</dbReference>
<accession>C9MZ67</accession>
<keyword evidence="5" id="KW-0479">Metal-binding</keyword>
<evidence type="ECO:0000313" key="13">
    <source>
        <dbReference type="Proteomes" id="UP000006233"/>
    </source>
</evidence>
<evidence type="ECO:0000256" key="7">
    <source>
        <dbReference type="ARBA" id="ARBA00023004"/>
    </source>
</evidence>
<evidence type="ECO:0000256" key="4">
    <source>
        <dbReference type="ARBA" id="ARBA00022679"/>
    </source>
</evidence>
<evidence type="ECO:0000256" key="5">
    <source>
        <dbReference type="ARBA" id="ARBA00022723"/>
    </source>
</evidence>
<dbReference type="SUPFAM" id="SSF53383">
    <property type="entry name" value="PLP-dependent transferases"/>
    <property type="match status" value="1"/>
</dbReference>
<dbReference type="InterPro" id="IPR015422">
    <property type="entry name" value="PyrdxlP-dep_Trfase_small"/>
</dbReference>
<evidence type="ECO:0000313" key="12">
    <source>
        <dbReference type="EMBL" id="EEX74055.1"/>
    </source>
</evidence>